<keyword evidence="1" id="KW-1133">Transmembrane helix</keyword>
<keyword evidence="3" id="KW-1185">Reference proteome</keyword>
<sequence>MWPETVTLLPSLLLLIVVLTEEATVFIFLGDIRCAISTATMSLTRCSVALLPAYSSSDITSCLIRVNKGEEMRNSVVVMFDIVATSAPNSSCIVVLVLLLTRLKSSFLRSACPASEFSEFLSNVMGSRFIISVPLCGSCLPDLDFNKDSDITSSLVSSPSPDANWWLAIKLNCSDVSSVLEIFGGEVPQHTDILFCQPCLEALKMRQGSQYTYYKLQGRHQLMSEEYDA</sequence>
<proteinExistence type="predicted"/>
<dbReference type="Proteomes" id="UP000092445">
    <property type="component" value="Unassembled WGS sequence"/>
</dbReference>
<reference evidence="2" key="2">
    <citation type="submission" date="2020-05" db="UniProtKB">
        <authorList>
            <consortium name="EnsemblMetazoa"/>
        </authorList>
    </citation>
    <scope>IDENTIFICATION</scope>
    <source>
        <strain evidence="2">IAEA</strain>
    </source>
</reference>
<keyword evidence="1" id="KW-0472">Membrane</keyword>
<evidence type="ECO:0000256" key="1">
    <source>
        <dbReference type="SAM" id="Phobius"/>
    </source>
</evidence>
<accession>A0A1A9ZXS5</accession>
<protein>
    <submittedName>
        <fullName evidence="2">Uncharacterized protein</fullName>
    </submittedName>
</protein>
<organism evidence="2 3">
    <name type="scientific">Glossina pallidipes</name>
    <name type="common">Tsetse fly</name>
    <dbReference type="NCBI Taxonomy" id="7398"/>
    <lineage>
        <taxon>Eukaryota</taxon>
        <taxon>Metazoa</taxon>
        <taxon>Ecdysozoa</taxon>
        <taxon>Arthropoda</taxon>
        <taxon>Hexapoda</taxon>
        <taxon>Insecta</taxon>
        <taxon>Pterygota</taxon>
        <taxon>Neoptera</taxon>
        <taxon>Endopterygota</taxon>
        <taxon>Diptera</taxon>
        <taxon>Brachycera</taxon>
        <taxon>Muscomorpha</taxon>
        <taxon>Hippoboscoidea</taxon>
        <taxon>Glossinidae</taxon>
        <taxon>Glossina</taxon>
    </lineage>
</organism>
<name>A0A1A9ZXS5_GLOPL</name>
<keyword evidence="1" id="KW-0812">Transmembrane</keyword>
<dbReference type="AlphaFoldDB" id="A0A1A9ZXS5"/>
<feature type="transmembrane region" description="Helical" evidence="1">
    <location>
        <begin position="76"/>
        <end position="100"/>
    </location>
</feature>
<evidence type="ECO:0000313" key="3">
    <source>
        <dbReference type="Proteomes" id="UP000092445"/>
    </source>
</evidence>
<evidence type="ECO:0000313" key="2">
    <source>
        <dbReference type="EnsemblMetazoa" id="GPAI028380-PA"/>
    </source>
</evidence>
<dbReference type="VEuPathDB" id="VectorBase:GPAI028380"/>
<dbReference type="EnsemblMetazoa" id="GPAI028380-RA">
    <property type="protein sequence ID" value="GPAI028380-PA"/>
    <property type="gene ID" value="GPAI028380"/>
</dbReference>
<reference evidence="3" key="1">
    <citation type="submission" date="2014-03" db="EMBL/GenBank/DDBJ databases">
        <authorList>
            <person name="Aksoy S."/>
            <person name="Warren W."/>
            <person name="Wilson R.K."/>
        </authorList>
    </citation>
    <scope>NUCLEOTIDE SEQUENCE [LARGE SCALE GENOMIC DNA]</scope>
    <source>
        <strain evidence="3">IAEA</strain>
    </source>
</reference>